<dbReference type="Proteomes" id="UP000316079">
    <property type="component" value="Unassembled WGS sequence"/>
</dbReference>
<reference evidence="6 7" key="1">
    <citation type="journal article" date="2019" name="Sci. Data">
        <title>Hybrid genome assembly and annotation of Danionella translucida.</title>
        <authorList>
            <person name="Kadobianskyi M."/>
            <person name="Schulze L."/>
            <person name="Schuelke M."/>
            <person name="Judkewitz B."/>
        </authorList>
    </citation>
    <scope>NUCLEOTIDE SEQUENCE [LARGE SCALE GENOMIC DNA]</scope>
    <source>
        <strain evidence="6 7">Bolton</strain>
    </source>
</reference>
<dbReference type="GO" id="GO:0030154">
    <property type="term" value="P:cell differentiation"/>
    <property type="evidence" value="ECO:0007669"/>
    <property type="project" value="InterPro"/>
</dbReference>
<dbReference type="GO" id="GO:0005615">
    <property type="term" value="C:extracellular space"/>
    <property type="evidence" value="ECO:0007669"/>
    <property type="project" value="InterPro"/>
</dbReference>
<dbReference type="Gene3D" id="1.20.1250.10">
    <property type="match status" value="1"/>
</dbReference>
<evidence type="ECO:0000256" key="1">
    <source>
        <dbReference type="ARBA" id="ARBA00007432"/>
    </source>
</evidence>
<dbReference type="GO" id="GO:0006953">
    <property type="term" value="P:acute-phase response"/>
    <property type="evidence" value="ECO:0007669"/>
    <property type="project" value="UniProtKB-KW"/>
</dbReference>
<keyword evidence="7" id="KW-1185">Reference proteome</keyword>
<comment type="caution">
    <text evidence="6">The sequence shown here is derived from an EMBL/GenBank/DDBJ whole genome shotgun (WGS) entry which is preliminary data.</text>
</comment>
<dbReference type="GO" id="GO:0005138">
    <property type="term" value="F:interleukin-6 receptor binding"/>
    <property type="evidence" value="ECO:0007669"/>
    <property type="project" value="InterPro"/>
</dbReference>
<evidence type="ECO:0000313" key="7">
    <source>
        <dbReference type="Proteomes" id="UP000316079"/>
    </source>
</evidence>
<organism evidence="6 7">
    <name type="scientific">Danionella cerebrum</name>
    <dbReference type="NCBI Taxonomy" id="2873325"/>
    <lineage>
        <taxon>Eukaryota</taxon>
        <taxon>Metazoa</taxon>
        <taxon>Chordata</taxon>
        <taxon>Craniata</taxon>
        <taxon>Vertebrata</taxon>
        <taxon>Euteleostomi</taxon>
        <taxon>Actinopterygii</taxon>
        <taxon>Neopterygii</taxon>
        <taxon>Teleostei</taxon>
        <taxon>Ostariophysi</taxon>
        <taxon>Cypriniformes</taxon>
        <taxon>Danionidae</taxon>
        <taxon>Danioninae</taxon>
        <taxon>Danionella</taxon>
    </lineage>
</organism>
<proteinExistence type="inferred from homology"/>
<dbReference type="OrthoDB" id="8943569at2759"/>
<evidence type="ECO:0000256" key="3">
    <source>
        <dbReference type="ARBA" id="ARBA00022486"/>
    </source>
</evidence>
<keyword evidence="3" id="KW-0011">Acute phase</keyword>
<dbReference type="EMBL" id="SRMA01026742">
    <property type="protein sequence ID" value="TRY72872.1"/>
    <property type="molecule type" value="Genomic_DNA"/>
</dbReference>
<dbReference type="PANTHER" id="PTHR48494">
    <property type="entry name" value="INTERLEUKIN-6"/>
    <property type="match status" value="1"/>
</dbReference>
<name>A0A553P5D0_9TELE</name>
<comment type="similarity">
    <text evidence="1">Belongs to the IL-6 superfamily.</text>
</comment>
<feature type="signal peptide" evidence="5">
    <location>
        <begin position="1"/>
        <end position="22"/>
    </location>
</feature>
<gene>
    <name evidence="6" type="ORF">DNTS_021693</name>
</gene>
<keyword evidence="5" id="KW-0732">Signal</keyword>
<dbReference type="InterPro" id="IPR009079">
    <property type="entry name" value="4_helix_cytokine-like_core"/>
</dbReference>
<dbReference type="PANTHER" id="PTHR48494:SF1">
    <property type="entry name" value="INTERLEUKIN-6"/>
    <property type="match status" value="1"/>
</dbReference>
<evidence type="ECO:0000256" key="4">
    <source>
        <dbReference type="ARBA" id="ARBA00023441"/>
    </source>
</evidence>
<dbReference type="SUPFAM" id="SSF47266">
    <property type="entry name" value="4-helical cytokines"/>
    <property type="match status" value="1"/>
</dbReference>
<evidence type="ECO:0000313" key="6">
    <source>
        <dbReference type="EMBL" id="TRY72872.1"/>
    </source>
</evidence>
<feature type="chain" id="PRO_5021853543" description="Interleukin-6" evidence="5">
    <location>
        <begin position="23"/>
        <end position="209"/>
    </location>
</feature>
<comment type="function">
    <text evidence="4">Cytokine with a wide variety of biological functions in immunity, tissue regeneration, and metabolism. Binds to IL6R, then the complex associates to the signaling subunit IL6ST/gp130 to trigger the intracellular IL6-signaling pathway. The interaction with the membrane-bound IL6R and IL6ST stimulates 'classic signaling', whereas the binding of IL6 and soluble IL6R to IL6ST stimulates 'trans-signaling'. Alternatively, 'cluster signaling' occurs when membrane-bound IL6:IL6R complexes on transmitter cells activate IL6ST receptors on neighboring receiver cells.</text>
</comment>
<evidence type="ECO:0000256" key="2">
    <source>
        <dbReference type="ARBA" id="ARBA00019464"/>
    </source>
</evidence>
<dbReference type="InterPro" id="IPR003574">
    <property type="entry name" value="IL-6-like"/>
</dbReference>
<evidence type="ECO:0000256" key="5">
    <source>
        <dbReference type="SAM" id="SignalP"/>
    </source>
</evidence>
<dbReference type="AlphaFoldDB" id="A0A553P5D0"/>
<dbReference type="STRING" id="623744.A0A553P5D0"/>
<sequence length="209" mass="24072">MSSSTKLNLFLVLMVPIFSSLGDLSEISGDESQDTERNSELSEEQRWHLMARDLYRHVKMLRDLQFERDFPETMNMTEFESVRINTPVLKASDRCLARNFSSYHCLQRIHSILTWYRENWSFIERENLTPELVKTTKLGTTRLLEAVQSKLQGEASEQTSSAPLEATSAWTRKTLVHSLLFHLTQVSIDASRALAYMSRRSSAGRPVEP</sequence>
<protein>
    <recommendedName>
        <fullName evidence="2">Interleukin-6</fullName>
    </recommendedName>
</protein>
<accession>A0A553P5D0</accession>